<protein>
    <submittedName>
        <fullName evidence="1">Serine/threonine protein phosphatase PrpC</fullName>
    </submittedName>
</protein>
<organism evidence="1 2">
    <name type="scientific">Actinacidiphila yanglinensis</name>
    <dbReference type="NCBI Taxonomy" id="310779"/>
    <lineage>
        <taxon>Bacteria</taxon>
        <taxon>Bacillati</taxon>
        <taxon>Actinomycetota</taxon>
        <taxon>Actinomycetes</taxon>
        <taxon>Kitasatosporales</taxon>
        <taxon>Streptomycetaceae</taxon>
        <taxon>Actinacidiphila</taxon>
    </lineage>
</organism>
<sequence>MSAPQHLAVGPRPGELAWAGRADGVRVLSVWTERRPGRGEDAEPLALHHVPTGSGLLAVFDGSGGSGAAPAWQGPDARTYSGAWVGARAARLGTERWFQGLVEHGEPDTADRLADHLRRTLRAAAPVARSKITGSMRRSLPTTLAALTYGLDADRVRWRALWAGDSRSYALLPGSGLHALTRDHTTEDDALDQLRQDPPMTNVVCADRDFVVDGQPGSGSGEFDRPCVLLCATDGYFGYVHTPALFEYLLLRTLGRAGDMADWAARLRAAVQAYTADDASLCLAALGFQDFRALREAFRARYRAVAAAYVATFPEHHGQDAAGSGQPGGGAGGFDALRHWQEETWQAYRPGYERYMPPLPTVRRRESPAAPEVDA</sequence>
<dbReference type="AlphaFoldDB" id="A0A1H5YMW7"/>
<evidence type="ECO:0000313" key="1">
    <source>
        <dbReference type="EMBL" id="SEG25503.1"/>
    </source>
</evidence>
<evidence type="ECO:0000313" key="2">
    <source>
        <dbReference type="Proteomes" id="UP000236754"/>
    </source>
</evidence>
<proteinExistence type="predicted"/>
<dbReference type="Gene3D" id="3.60.40.10">
    <property type="entry name" value="PPM-type phosphatase domain"/>
    <property type="match status" value="1"/>
</dbReference>
<dbReference type="EMBL" id="FNVU01000004">
    <property type="protein sequence ID" value="SEG25503.1"/>
    <property type="molecule type" value="Genomic_DNA"/>
</dbReference>
<keyword evidence="2" id="KW-1185">Reference proteome</keyword>
<reference evidence="1 2" key="1">
    <citation type="submission" date="2016-10" db="EMBL/GenBank/DDBJ databases">
        <authorList>
            <person name="de Groot N.N."/>
        </authorList>
    </citation>
    <scope>NUCLEOTIDE SEQUENCE [LARGE SCALE GENOMIC DNA]</scope>
    <source>
        <strain evidence="1 2">CGMCC 4.2023</strain>
    </source>
</reference>
<dbReference type="SUPFAM" id="SSF81606">
    <property type="entry name" value="PP2C-like"/>
    <property type="match status" value="1"/>
</dbReference>
<gene>
    <name evidence="1" type="ORF">SAMN05216223_10467</name>
</gene>
<dbReference type="RefSeq" id="WP_235031964.1">
    <property type="nucleotide sequence ID" value="NZ_FNVU01000004.1"/>
</dbReference>
<name>A0A1H5YMW7_9ACTN</name>
<accession>A0A1H5YMW7</accession>
<dbReference type="InterPro" id="IPR036457">
    <property type="entry name" value="PPM-type-like_dom_sf"/>
</dbReference>
<dbReference type="Proteomes" id="UP000236754">
    <property type="component" value="Unassembled WGS sequence"/>
</dbReference>